<keyword evidence="4 13" id="KW-0812">Transmembrane</keyword>
<evidence type="ECO:0000313" key="14">
    <source>
        <dbReference type="EMBL" id="KAL1848672.1"/>
    </source>
</evidence>
<accession>A0ABR3VYM9</accession>
<dbReference type="PANTHER" id="PTHR15451:SF19">
    <property type="entry name" value="ERGOSTEROL BIOSYNTHETIC PROTEIN 28 HOMOLOG"/>
    <property type="match status" value="1"/>
</dbReference>
<keyword evidence="7 13" id="KW-1133">Transmembrane helix</keyword>
<evidence type="ECO:0000256" key="10">
    <source>
        <dbReference type="ARBA" id="ARBA00023136"/>
    </source>
</evidence>
<keyword evidence="11" id="KW-1207">Sterol metabolism</keyword>
<evidence type="ECO:0000256" key="9">
    <source>
        <dbReference type="ARBA" id="ARBA00023098"/>
    </source>
</evidence>
<evidence type="ECO:0000256" key="4">
    <source>
        <dbReference type="ARBA" id="ARBA00022692"/>
    </source>
</evidence>
<evidence type="ECO:0000256" key="7">
    <source>
        <dbReference type="ARBA" id="ARBA00022989"/>
    </source>
</evidence>
<evidence type="ECO:0000256" key="3">
    <source>
        <dbReference type="ARBA" id="ARBA00022516"/>
    </source>
</evidence>
<keyword evidence="8" id="KW-0756">Sterol biosynthesis</keyword>
<dbReference type="InterPro" id="IPR005352">
    <property type="entry name" value="Erg28"/>
</dbReference>
<organism evidence="14 15">
    <name type="scientific">Diaporthe australafricana</name>
    <dbReference type="NCBI Taxonomy" id="127596"/>
    <lineage>
        <taxon>Eukaryota</taxon>
        <taxon>Fungi</taxon>
        <taxon>Dikarya</taxon>
        <taxon>Ascomycota</taxon>
        <taxon>Pezizomycotina</taxon>
        <taxon>Sordariomycetes</taxon>
        <taxon>Sordariomycetidae</taxon>
        <taxon>Diaporthales</taxon>
        <taxon>Diaporthaceae</taxon>
        <taxon>Diaporthe</taxon>
    </lineage>
</organism>
<comment type="subcellular location">
    <subcellularLocation>
        <location evidence="1">Endoplasmic reticulum membrane</location>
        <topology evidence="1">Multi-pass membrane protein</topology>
    </subcellularLocation>
</comment>
<keyword evidence="5" id="KW-0256">Endoplasmic reticulum</keyword>
<dbReference type="EMBL" id="JAWRVE010000215">
    <property type="protein sequence ID" value="KAL1848672.1"/>
    <property type="molecule type" value="Genomic_DNA"/>
</dbReference>
<evidence type="ECO:0000313" key="15">
    <source>
        <dbReference type="Proteomes" id="UP001583177"/>
    </source>
</evidence>
<keyword evidence="15" id="KW-1185">Reference proteome</keyword>
<evidence type="ECO:0000256" key="8">
    <source>
        <dbReference type="ARBA" id="ARBA00023011"/>
    </source>
</evidence>
<evidence type="ECO:0000256" key="12">
    <source>
        <dbReference type="ARBA" id="ARBA00023221"/>
    </source>
</evidence>
<comment type="similarity">
    <text evidence="2">Belongs to the ERG28 family.</text>
</comment>
<evidence type="ECO:0008006" key="16">
    <source>
        <dbReference type="Google" id="ProtNLM"/>
    </source>
</evidence>
<evidence type="ECO:0000256" key="1">
    <source>
        <dbReference type="ARBA" id="ARBA00004477"/>
    </source>
</evidence>
<dbReference type="Proteomes" id="UP001583177">
    <property type="component" value="Unassembled WGS sequence"/>
</dbReference>
<dbReference type="Pfam" id="PF03694">
    <property type="entry name" value="Erg28"/>
    <property type="match status" value="1"/>
</dbReference>
<evidence type="ECO:0000256" key="13">
    <source>
        <dbReference type="SAM" id="Phobius"/>
    </source>
</evidence>
<keyword evidence="6" id="KW-0752">Steroid biosynthesis</keyword>
<comment type="caution">
    <text evidence="14">The sequence shown here is derived from an EMBL/GenBank/DDBJ whole genome shotgun (WGS) entry which is preliminary data.</text>
</comment>
<keyword evidence="3" id="KW-0444">Lipid biosynthesis</keyword>
<keyword evidence="10 13" id="KW-0472">Membrane</keyword>
<keyword evidence="12" id="KW-0753">Steroid metabolism</keyword>
<gene>
    <name evidence="14" type="ORF">Daus18300_013542</name>
</gene>
<keyword evidence="9" id="KW-0443">Lipid metabolism</keyword>
<feature type="transmembrane region" description="Helical" evidence="13">
    <location>
        <begin position="12"/>
        <end position="32"/>
    </location>
</feature>
<evidence type="ECO:0000256" key="5">
    <source>
        <dbReference type="ARBA" id="ARBA00022824"/>
    </source>
</evidence>
<proteinExistence type="inferred from homology"/>
<evidence type="ECO:0000256" key="11">
    <source>
        <dbReference type="ARBA" id="ARBA00023166"/>
    </source>
</evidence>
<sequence length="140" mass="15011">MASYLPQYDGYLSYFLLYSSSAAMIHSLVCYLKPPQTSLRAFSGPSAGASLHNSNGGLLARVYGVKNVYTGLIRAYAAYHLANGPVYDLAMCTFAGVLFLYATELGVYGTVRLREAAVPFVTSGAGLLWMGLQRGSYVVG</sequence>
<protein>
    <recommendedName>
        <fullName evidence="16">Ergosterol biosynthesis protein Erg28</fullName>
    </recommendedName>
</protein>
<name>A0ABR3VYM9_9PEZI</name>
<evidence type="ECO:0000256" key="6">
    <source>
        <dbReference type="ARBA" id="ARBA00022955"/>
    </source>
</evidence>
<evidence type="ECO:0000256" key="2">
    <source>
        <dbReference type="ARBA" id="ARBA00005377"/>
    </source>
</evidence>
<reference evidence="14 15" key="1">
    <citation type="journal article" date="2024" name="IMA Fungus">
        <title>IMA Genome - F19 : A genome assembly and annotation guide to empower mycologists, including annotated draft genome sequences of Ceratocystis pirilliformis, Diaporthe australafricana, Fusarium ophioides, Paecilomyces lecythidis, and Sporothrix stenoceras.</title>
        <authorList>
            <person name="Aylward J."/>
            <person name="Wilson A.M."/>
            <person name="Visagie C.M."/>
            <person name="Spraker J."/>
            <person name="Barnes I."/>
            <person name="Buitendag C."/>
            <person name="Ceriani C."/>
            <person name="Del Mar Angel L."/>
            <person name="du Plessis D."/>
            <person name="Fuchs T."/>
            <person name="Gasser K."/>
            <person name="Kramer D."/>
            <person name="Li W."/>
            <person name="Munsamy K."/>
            <person name="Piso A."/>
            <person name="Price J.L."/>
            <person name="Sonnekus B."/>
            <person name="Thomas C."/>
            <person name="van der Nest A."/>
            <person name="van Dijk A."/>
            <person name="van Heerden A."/>
            <person name="van Vuuren N."/>
            <person name="Yilmaz N."/>
            <person name="Duong T.A."/>
            <person name="van der Merwe N.A."/>
            <person name="Wingfield M.J."/>
            <person name="Wingfield B.D."/>
        </authorList>
    </citation>
    <scope>NUCLEOTIDE SEQUENCE [LARGE SCALE GENOMIC DNA]</scope>
    <source>
        <strain evidence="14 15">CMW 18300</strain>
    </source>
</reference>
<dbReference type="PANTHER" id="PTHR15451">
    <property type="entry name" value="ERGOSTEROL BIOSYNTHETIC PROTEIN 28-RELATED"/>
    <property type="match status" value="1"/>
</dbReference>